<evidence type="ECO:0000313" key="1">
    <source>
        <dbReference type="EMBL" id="KAI0055588.1"/>
    </source>
</evidence>
<name>A0ACB8SGL2_9AGAM</name>
<accession>A0ACB8SGL2</accession>
<reference evidence="1" key="2">
    <citation type="journal article" date="2022" name="New Phytol.">
        <title>Evolutionary transition to the ectomycorrhizal habit in the genomes of a hyperdiverse lineage of mushroom-forming fungi.</title>
        <authorList>
            <person name="Looney B."/>
            <person name="Miyauchi S."/>
            <person name="Morin E."/>
            <person name="Drula E."/>
            <person name="Courty P.E."/>
            <person name="Kohler A."/>
            <person name="Kuo A."/>
            <person name="LaButti K."/>
            <person name="Pangilinan J."/>
            <person name="Lipzen A."/>
            <person name="Riley R."/>
            <person name="Andreopoulos W."/>
            <person name="He G."/>
            <person name="Johnson J."/>
            <person name="Nolan M."/>
            <person name="Tritt A."/>
            <person name="Barry K.W."/>
            <person name="Grigoriev I.V."/>
            <person name="Nagy L.G."/>
            <person name="Hibbett D."/>
            <person name="Henrissat B."/>
            <person name="Matheny P.B."/>
            <person name="Labbe J."/>
            <person name="Martin F.M."/>
        </authorList>
    </citation>
    <scope>NUCLEOTIDE SEQUENCE</scope>
    <source>
        <strain evidence="1">HHB10654</strain>
    </source>
</reference>
<dbReference type="Proteomes" id="UP000814140">
    <property type="component" value="Unassembled WGS sequence"/>
</dbReference>
<comment type="caution">
    <text evidence="1">The sequence shown here is derived from an EMBL/GenBank/DDBJ whole genome shotgun (WGS) entry which is preliminary data.</text>
</comment>
<sequence length="272" mass="30777">MPARGNISPWARGRLLDVRRGAGWRGQRRRWAWTWVWVCADDTATRTGDSSYSVEDSKASEKCGVTGCRAGADQIAPPSQTRIGPRCKAPHRACVPPSTIYPAKLCLSRPPRPHPQASPPYTYHTHSRTPHQKSAKNGVHHPKPSDALKITRLRAHMDPHQPNAAVCFPAPRVSTRLWQGRATRPRDVDADDGPLQMRFGFGETQIHIRREARLARRTSCSSHSSHCHYQTHCTAQDVHGAQKQPRAQSRFDRTRRRRLRSHSLRSSRRLLS</sequence>
<protein>
    <submittedName>
        <fullName evidence="1">Uncharacterized protein</fullName>
    </submittedName>
</protein>
<keyword evidence="2" id="KW-1185">Reference proteome</keyword>
<evidence type="ECO:0000313" key="2">
    <source>
        <dbReference type="Proteomes" id="UP000814140"/>
    </source>
</evidence>
<dbReference type="EMBL" id="MU277286">
    <property type="protein sequence ID" value="KAI0055588.1"/>
    <property type="molecule type" value="Genomic_DNA"/>
</dbReference>
<reference evidence="1" key="1">
    <citation type="submission" date="2021-03" db="EMBL/GenBank/DDBJ databases">
        <authorList>
            <consortium name="DOE Joint Genome Institute"/>
            <person name="Ahrendt S."/>
            <person name="Looney B.P."/>
            <person name="Miyauchi S."/>
            <person name="Morin E."/>
            <person name="Drula E."/>
            <person name="Courty P.E."/>
            <person name="Chicoki N."/>
            <person name="Fauchery L."/>
            <person name="Kohler A."/>
            <person name="Kuo A."/>
            <person name="Labutti K."/>
            <person name="Pangilinan J."/>
            <person name="Lipzen A."/>
            <person name="Riley R."/>
            <person name="Andreopoulos W."/>
            <person name="He G."/>
            <person name="Johnson J."/>
            <person name="Barry K.W."/>
            <person name="Grigoriev I.V."/>
            <person name="Nagy L."/>
            <person name="Hibbett D."/>
            <person name="Henrissat B."/>
            <person name="Matheny P.B."/>
            <person name="Labbe J."/>
            <person name="Martin F."/>
        </authorList>
    </citation>
    <scope>NUCLEOTIDE SEQUENCE</scope>
    <source>
        <strain evidence="1">HHB10654</strain>
    </source>
</reference>
<proteinExistence type="predicted"/>
<gene>
    <name evidence="1" type="ORF">BV25DRAFT_165494</name>
</gene>
<organism evidence="1 2">
    <name type="scientific">Artomyces pyxidatus</name>
    <dbReference type="NCBI Taxonomy" id="48021"/>
    <lineage>
        <taxon>Eukaryota</taxon>
        <taxon>Fungi</taxon>
        <taxon>Dikarya</taxon>
        <taxon>Basidiomycota</taxon>
        <taxon>Agaricomycotina</taxon>
        <taxon>Agaricomycetes</taxon>
        <taxon>Russulales</taxon>
        <taxon>Auriscalpiaceae</taxon>
        <taxon>Artomyces</taxon>
    </lineage>
</organism>